<dbReference type="AlphaFoldDB" id="A0A2X1AQK0"/>
<protein>
    <recommendedName>
        <fullName evidence="3">SpoVT-AbrB domain-containing protein</fullName>
    </recommendedName>
</protein>
<evidence type="ECO:0000313" key="1">
    <source>
        <dbReference type="EMBL" id="SPU40724.1"/>
    </source>
</evidence>
<name>A0A2X1AQK0_9BACI</name>
<evidence type="ECO:0000313" key="2">
    <source>
        <dbReference type="Proteomes" id="UP000251431"/>
    </source>
</evidence>
<evidence type="ECO:0008006" key="3">
    <source>
        <dbReference type="Google" id="ProtNLM"/>
    </source>
</evidence>
<proteinExistence type="predicted"/>
<dbReference type="EMBL" id="UAQE01000011">
    <property type="protein sequence ID" value="SPU40724.1"/>
    <property type="molecule type" value="Genomic_DNA"/>
</dbReference>
<gene>
    <name evidence="1" type="ORF">NCTC7582_05268</name>
</gene>
<dbReference type="Gene3D" id="2.10.260.10">
    <property type="match status" value="2"/>
</dbReference>
<dbReference type="SUPFAM" id="SSF89447">
    <property type="entry name" value="AbrB/MazE/MraZ-like"/>
    <property type="match status" value="1"/>
</dbReference>
<sequence length="239" mass="27802">MTKITSKGQFWLPVEIKEFLDVSDGDFIYFVLDKINKSVWLSNVNRGTTNNESSRLSRNQITIPLKIRNELRVTADDTIIFDYDDSKENVYFKKKLDTLTCPVCNGKGSKEHTCIVCRDKGVVEKEFVMDEIAKVLRIGRKYGVAFVLSSTEFNEDIVFPKISVRGKSYPQELLDKFEDYYQLKIIEDFAPKSISNPDKLMNPTDVQLDEILSLLRTKEAKDTVFSWFRYERNVFNKDE</sequence>
<dbReference type="InterPro" id="IPR037914">
    <property type="entry name" value="SpoVT-AbrB_sf"/>
</dbReference>
<dbReference type="Proteomes" id="UP000251431">
    <property type="component" value="Unassembled WGS sequence"/>
</dbReference>
<reference evidence="1 2" key="1">
    <citation type="submission" date="2018-06" db="EMBL/GenBank/DDBJ databases">
        <authorList>
            <consortium name="Pathogen Informatics"/>
            <person name="Doyle S."/>
        </authorList>
    </citation>
    <scope>NUCLEOTIDE SEQUENCE [LARGE SCALE GENOMIC DNA]</scope>
    <source>
        <strain evidence="1 2">NCTC7582</strain>
    </source>
</reference>
<accession>A0A2X1AQK0</accession>
<organism evidence="1 2">
    <name type="scientific">Lysinibacillus capsici</name>
    <dbReference type="NCBI Taxonomy" id="2115968"/>
    <lineage>
        <taxon>Bacteria</taxon>
        <taxon>Bacillati</taxon>
        <taxon>Bacillota</taxon>
        <taxon>Bacilli</taxon>
        <taxon>Bacillales</taxon>
        <taxon>Bacillaceae</taxon>
        <taxon>Lysinibacillus</taxon>
    </lineage>
</organism>
<dbReference type="RefSeq" id="WP_112118963.1">
    <property type="nucleotide sequence ID" value="NZ_UAQE01000011.1"/>
</dbReference>